<dbReference type="EMBL" id="HE577327">
    <property type="protein sequence ID" value="CCC97796.1"/>
    <property type="molecule type" value="Genomic_DNA"/>
</dbReference>
<evidence type="ECO:0000313" key="3">
    <source>
        <dbReference type="Proteomes" id="UP000007319"/>
    </source>
</evidence>
<dbReference type="AlphaFoldDB" id="A0A9P1NLR3"/>
<name>A0A9P1NLR3_9PROT</name>
<accession>A0A9P1NLR3</accession>
<reference evidence="2 3" key="1">
    <citation type="journal article" date="2011" name="PLoS Genet.">
        <title>Azospirillum genomes reveal transition of bacteria from aquatic to terrestrial environments.</title>
        <authorList>
            <person name="Wisniewski-Dye F."/>
            <person name="Borziak K."/>
            <person name="Khalsa-Moyers G."/>
            <person name="Alexandre G."/>
            <person name="Sukharnikov L.O."/>
            <person name="Wuichet K."/>
            <person name="Hurst G.B."/>
            <person name="McDonald W.H."/>
            <person name="Robertson J.S."/>
            <person name="Barbe V."/>
            <person name="Calteau A."/>
            <person name="Rouy Z."/>
            <person name="Mangenot S."/>
            <person name="Prigent-Combaret C."/>
            <person name="Normand P."/>
            <person name="Boyer M."/>
            <person name="Siguier P."/>
            <person name="Dessaux Y."/>
            <person name="Elmerich C."/>
            <person name="Condemine G."/>
            <person name="Krishnen G."/>
            <person name="Kennedy I."/>
            <person name="Paterson A.H."/>
            <person name="Gonzalez V."/>
            <person name="Mavingui P."/>
            <person name="Zhulin I.B."/>
        </authorList>
    </citation>
    <scope>NUCLEOTIDE SEQUENCE [LARGE SCALE GENOMIC DNA]</scope>
    <source>
        <strain evidence="2 3">Sp245</strain>
    </source>
</reference>
<gene>
    <name evidence="2" type="ORF">AZOBR_100182</name>
</gene>
<dbReference type="Proteomes" id="UP000007319">
    <property type="component" value="Chromosome"/>
</dbReference>
<feature type="region of interest" description="Disordered" evidence="1">
    <location>
        <begin position="1"/>
        <end position="120"/>
    </location>
</feature>
<evidence type="ECO:0000313" key="2">
    <source>
        <dbReference type="EMBL" id="CCC97796.1"/>
    </source>
</evidence>
<proteinExistence type="predicted"/>
<sequence length="132" mass="13548">MRSECWQLSVGEKMPPRSGRSSPLCARAATESMQELLLRSHWARQESSLPTPPSRRSDGSSTPRAGREAAGDPAGAVVGAAVEAAGAPPTAAPDERPGASAQAASATRARASTGPRMSFGRNISALTPIVLA</sequence>
<dbReference type="KEGG" id="abs:AZOBR_100182"/>
<feature type="compositionally biased region" description="Low complexity" evidence="1">
    <location>
        <begin position="71"/>
        <end position="89"/>
    </location>
</feature>
<evidence type="ECO:0000256" key="1">
    <source>
        <dbReference type="SAM" id="MobiDB-lite"/>
    </source>
</evidence>
<feature type="compositionally biased region" description="Low complexity" evidence="1">
    <location>
        <begin position="98"/>
        <end position="116"/>
    </location>
</feature>
<organism evidence="2 3">
    <name type="scientific">Azospirillum baldaniorum</name>
    <dbReference type="NCBI Taxonomy" id="1064539"/>
    <lineage>
        <taxon>Bacteria</taxon>
        <taxon>Pseudomonadati</taxon>
        <taxon>Pseudomonadota</taxon>
        <taxon>Alphaproteobacteria</taxon>
        <taxon>Rhodospirillales</taxon>
        <taxon>Azospirillaceae</taxon>
        <taxon>Azospirillum</taxon>
    </lineage>
</organism>
<protein>
    <submittedName>
        <fullName evidence="2">Uncharacterized protein</fullName>
    </submittedName>
</protein>
<keyword evidence="3" id="KW-1185">Reference proteome</keyword>